<evidence type="ECO:0000313" key="3">
    <source>
        <dbReference type="EMBL" id="KHL04499.1"/>
    </source>
</evidence>
<dbReference type="OrthoDB" id="8452205at2"/>
<dbReference type="RefSeq" id="WP_043120672.1">
    <property type="nucleotide sequence ID" value="NZ_JTDL01000078.1"/>
</dbReference>
<evidence type="ECO:0000256" key="1">
    <source>
        <dbReference type="SAM" id="Coils"/>
    </source>
</evidence>
<evidence type="ECO:0000313" key="4">
    <source>
        <dbReference type="Proteomes" id="UP000030982"/>
    </source>
</evidence>
<dbReference type="Proteomes" id="UP000030982">
    <property type="component" value="Unassembled WGS sequence"/>
</dbReference>
<dbReference type="STRING" id="1338436.LK10_05015"/>
<feature type="region of interest" description="Disordered" evidence="2">
    <location>
        <begin position="280"/>
        <end position="416"/>
    </location>
</feature>
<dbReference type="AlphaFoldDB" id="A0A0B2ARA8"/>
<evidence type="ECO:0000256" key="2">
    <source>
        <dbReference type="SAM" id="MobiDB-lite"/>
    </source>
</evidence>
<proteinExistence type="predicted"/>
<gene>
    <name evidence="3" type="ORF">LK10_05015</name>
</gene>
<keyword evidence="1" id="KW-0175">Coiled coil</keyword>
<accession>A0A0B2ARA8</accession>
<name>A0A0B2ARA8_9MICC</name>
<feature type="coiled-coil region" evidence="1">
    <location>
        <begin position="416"/>
        <end position="457"/>
    </location>
</feature>
<sequence>MAPTATATMAGDTVAKEILRAGRRDPVVVVSQNRHAPEAVIDAKGLERDLKGIAAVLVLDDTAAHGLAGLLPPQAGVYGNAARVYEPHALAGGAPPRFRPRVAFDRRSAEAAALRAMDDALGCAAKKAAGTGTTPDPGPRTVTVRGFIPDGHALATAEDGALVTINADNTLPGIPPEWYLAVGQRVTGIPLPEGMIDIAPALIRHRLSLVYRPGSTVLALARNITASTAELTLFPGSTWTVPVPEGVAEEGEVVCALYYHESGAVRLSLTEAAEHPTAEAPPLLAEGPPWLALGRSLPKPLPAAQGQMSPPDTEPDAAPPDAPAPTRAADAPPAAAAEPEAPGTRDPDSSPTSPSVGAAQPPEAEDPAVPEVPSTEAASDRREAPGPVPAPQAGRVHTAHDAQPTEAARARMASQLATALQEGTELKHQLDRADQEIRRLRTEVGGLKKKLKALARTAAAEPQRELFADPFEGLRHEIYTTWARYVLATDKDRYPAPSRYWIGPDLPATLDASAVAGDRRSKALETIVDILIRREERWRTLSIKPLCTKKTKQKQLQRWDGALAWRARIENNTPAALRLHYWSLPDGSFEISTVNIHDDYPNSASGSPGRLVP</sequence>
<feature type="compositionally biased region" description="Low complexity" evidence="2">
    <location>
        <begin position="280"/>
        <end position="294"/>
    </location>
</feature>
<reference evidence="3 4" key="1">
    <citation type="submission" date="2014-09" db="EMBL/GenBank/DDBJ databases">
        <title>Genome sequence of Sinomonas sp. MUSC 117.</title>
        <authorList>
            <person name="Lee L.-H."/>
        </authorList>
    </citation>
    <scope>NUCLEOTIDE SEQUENCE [LARGE SCALE GENOMIC DNA]</scope>
    <source>
        <strain evidence="3 4">MUSC 117</strain>
    </source>
</reference>
<comment type="caution">
    <text evidence="3">The sequence shown here is derived from an EMBL/GenBank/DDBJ whole genome shotgun (WGS) entry which is preliminary data.</text>
</comment>
<feature type="compositionally biased region" description="Low complexity" evidence="2">
    <location>
        <begin position="349"/>
        <end position="362"/>
    </location>
</feature>
<keyword evidence="4" id="KW-1185">Reference proteome</keyword>
<protein>
    <submittedName>
        <fullName evidence="3">Uncharacterized protein</fullName>
    </submittedName>
</protein>
<organism evidence="3 4">
    <name type="scientific">Sinomonas humi</name>
    <dbReference type="NCBI Taxonomy" id="1338436"/>
    <lineage>
        <taxon>Bacteria</taxon>
        <taxon>Bacillati</taxon>
        <taxon>Actinomycetota</taxon>
        <taxon>Actinomycetes</taxon>
        <taxon>Micrococcales</taxon>
        <taxon>Micrococcaceae</taxon>
        <taxon>Sinomonas</taxon>
    </lineage>
</organism>
<dbReference type="EMBL" id="JTDL01000078">
    <property type="protein sequence ID" value="KHL04499.1"/>
    <property type="molecule type" value="Genomic_DNA"/>
</dbReference>
<feature type="compositionally biased region" description="Low complexity" evidence="2">
    <location>
        <begin position="324"/>
        <end position="342"/>
    </location>
</feature>